<accession>A0ABS1IPU1</accession>
<evidence type="ECO:0000313" key="3">
    <source>
        <dbReference type="Proteomes" id="UP001296921"/>
    </source>
</evidence>
<evidence type="ECO:0000313" key="2">
    <source>
        <dbReference type="EMBL" id="MBK5143783.1"/>
    </source>
</evidence>
<evidence type="ECO:0000256" key="1">
    <source>
        <dbReference type="SAM" id="MobiDB-lite"/>
    </source>
</evidence>
<protein>
    <submittedName>
        <fullName evidence="2">Uncharacterized protein</fullName>
    </submittedName>
</protein>
<proteinExistence type="predicted"/>
<gene>
    <name evidence="2" type="ORF">I2494_08645</name>
</gene>
<comment type="caution">
    <text evidence="2">The sequence shown here is derived from an EMBL/GenBank/DDBJ whole genome shotgun (WGS) entry which is preliminary data.</text>
</comment>
<sequence>MALSTDEQIALLTDLTNQNVITEQERRKAIACLLSGTTNSFDSESSAITWLLNNKIIGTPPEEKPAEITPPPTNSSATVTQAENRISPQQQQHVDLLTQLHNINFINDQQFVDARALLLSRNNLKFNTSYHLFLWLVEQGIAQEQADHSAALRSIQQEADKPVVVQQAPPGSINQPKKKSGFIKSKLLPFIIFFVFISWVNKCSHMGNSTSVPQSSEAVAPLPVADIPPASATPSVHSEQSTVPTSERVVVAANCDHPMIVQSVLRALTKHYQEKHPYDKVPQLSAGKIIQTNKPNAFRLCNMRIVPSDGESISYQLKPGNDVKSDVTMTISSFHGYDE</sequence>
<dbReference type="EMBL" id="JADRCR010000003">
    <property type="protein sequence ID" value="MBK5143783.1"/>
    <property type="molecule type" value="Genomic_DNA"/>
</dbReference>
<dbReference type="RefSeq" id="WP_218468296.1">
    <property type="nucleotide sequence ID" value="NZ_JADRCR010000003.1"/>
</dbReference>
<dbReference type="Proteomes" id="UP001296921">
    <property type="component" value="Unassembled WGS sequence"/>
</dbReference>
<keyword evidence="3" id="KW-1185">Reference proteome</keyword>
<organism evidence="2 3">
    <name type="scientific">Limnobaculum allomyrinae</name>
    <dbReference type="NCBI Taxonomy" id="2791986"/>
    <lineage>
        <taxon>Bacteria</taxon>
        <taxon>Pseudomonadati</taxon>
        <taxon>Pseudomonadota</taxon>
        <taxon>Gammaproteobacteria</taxon>
        <taxon>Enterobacterales</taxon>
        <taxon>Budviciaceae</taxon>
        <taxon>Limnobaculum</taxon>
    </lineage>
</organism>
<name>A0ABS1IPU1_9GAMM</name>
<feature type="region of interest" description="Disordered" evidence="1">
    <location>
        <begin position="61"/>
        <end position="81"/>
    </location>
</feature>
<reference evidence="2 3" key="1">
    <citation type="submission" date="2020-11" db="EMBL/GenBank/DDBJ databases">
        <title>Insectihabitans protaetiae gen. nov. sp. nov. and Insectihabitans allomyrinae sp. nov., isolated from larvae of Protaetia brevitarsis seulensis and Allomyrina dichotoma, respectively.</title>
        <authorList>
            <person name="Lee S.D."/>
            <person name="Byeon Y.-S."/>
            <person name="Kim S.-M."/>
            <person name="Yang H.L."/>
            <person name="Kim I.S."/>
        </authorList>
    </citation>
    <scope>NUCLEOTIDE SEQUENCE [LARGE SCALE GENOMIC DNA]</scope>
    <source>
        <strain evidence="2 3">BWR-B9</strain>
    </source>
</reference>